<organism evidence="8 9">
    <name type="scientific">Pseudoteredinibacter isoporae</name>
    <dbReference type="NCBI Taxonomy" id="570281"/>
    <lineage>
        <taxon>Bacteria</taxon>
        <taxon>Pseudomonadati</taxon>
        <taxon>Pseudomonadota</taxon>
        <taxon>Gammaproteobacteria</taxon>
        <taxon>Cellvibrionales</taxon>
        <taxon>Cellvibrionaceae</taxon>
        <taxon>Pseudoteredinibacter</taxon>
    </lineage>
</organism>
<dbReference type="FunCoup" id="A0A7X0MYF3">
    <property type="interactions" value="341"/>
</dbReference>
<dbReference type="GO" id="GO:0005886">
    <property type="term" value="C:plasma membrane"/>
    <property type="evidence" value="ECO:0007669"/>
    <property type="project" value="UniProtKB-SubCell"/>
</dbReference>
<name>A0A7X0MYF3_9GAMM</name>
<protein>
    <recommendedName>
        <fullName evidence="7">Endolytic murein transglycosylase</fullName>
        <ecNumber evidence="7">4.2.2.29</ecNumber>
    </recommendedName>
    <alternativeName>
        <fullName evidence="7">Peptidoglycan lytic transglycosylase</fullName>
    </alternativeName>
    <alternativeName>
        <fullName evidence="7">Peptidoglycan polymerization terminase</fullName>
    </alternativeName>
</protein>
<dbReference type="RefSeq" id="WP_166847105.1">
    <property type="nucleotide sequence ID" value="NZ_JAAONY010000002.1"/>
</dbReference>
<dbReference type="InParanoid" id="A0A7X0MYF3"/>
<dbReference type="CDD" id="cd08010">
    <property type="entry name" value="MltG_like"/>
    <property type="match status" value="1"/>
</dbReference>
<evidence type="ECO:0000256" key="6">
    <source>
        <dbReference type="ARBA" id="ARBA00023316"/>
    </source>
</evidence>
<dbReference type="PANTHER" id="PTHR30518:SF2">
    <property type="entry name" value="ENDOLYTIC MUREIN TRANSGLYCOSYLASE"/>
    <property type="match status" value="1"/>
</dbReference>
<keyword evidence="7" id="KW-0997">Cell inner membrane</keyword>
<dbReference type="Gene3D" id="3.30.1490.480">
    <property type="entry name" value="Endolytic murein transglycosylase"/>
    <property type="match status" value="1"/>
</dbReference>
<dbReference type="NCBIfam" id="TIGR00247">
    <property type="entry name" value="endolytic transglycosylase MltG"/>
    <property type="match status" value="1"/>
</dbReference>
<dbReference type="EC" id="4.2.2.29" evidence="7"/>
<keyword evidence="6 7" id="KW-0961">Cell wall biogenesis/degradation</keyword>
<comment type="similarity">
    <text evidence="7">Belongs to the transglycosylase MltG family.</text>
</comment>
<comment type="caution">
    <text evidence="8">The sequence shown here is derived from an EMBL/GenBank/DDBJ whole genome shotgun (WGS) entry which is preliminary data.</text>
</comment>
<evidence type="ECO:0000313" key="9">
    <source>
        <dbReference type="Proteomes" id="UP000528457"/>
    </source>
</evidence>
<dbReference type="Pfam" id="PF02618">
    <property type="entry name" value="YceG"/>
    <property type="match status" value="1"/>
</dbReference>
<dbReference type="EMBL" id="JACHHT010000002">
    <property type="protein sequence ID" value="MBB6521957.1"/>
    <property type="molecule type" value="Genomic_DNA"/>
</dbReference>
<dbReference type="GO" id="GO:0071555">
    <property type="term" value="P:cell wall organization"/>
    <property type="evidence" value="ECO:0007669"/>
    <property type="project" value="UniProtKB-KW"/>
</dbReference>
<dbReference type="Proteomes" id="UP000528457">
    <property type="component" value="Unassembled WGS sequence"/>
</dbReference>
<feature type="site" description="Important for catalytic activity" evidence="7">
    <location>
        <position position="224"/>
    </location>
</feature>
<dbReference type="GO" id="GO:0009252">
    <property type="term" value="P:peptidoglycan biosynthetic process"/>
    <property type="evidence" value="ECO:0007669"/>
    <property type="project" value="UniProtKB-UniRule"/>
</dbReference>
<evidence type="ECO:0000313" key="8">
    <source>
        <dbReference type="EMBL" id="MBB6521957.1"/>
    </source>
</evidence>
<keyword evidence="2 7" id="KW-0812">Transmembrane</keyword>
<comment type="catalytic activity">
    <reaction evidence="7">
        <text>a peptidoglycan chain = a peptidoglycan chain with N-acetyl-1,6-anhydromuramyl-[peptide] at the reducing end + a peptidoglycan chain with N-acetylglucosamine at the non-reducing end.</text>
        <dbReference type="EC" id="4.2.2.29"/>
    </reaction>
</comment>
<keyword evidence="9" id="KW-1185">Reference proteome</keyword>
<dbReference type="GO" id="GO:0008932">
    <property type="term" value="F:lytic endotransglycosylase activity"/>
    <property type="evidence" value="ECO:0007669"/>
    <property type="project" value="UniProtKB-UniRule"/>
</dbReference>
<sequence>MLDALGPWRRYIIAFIAALVFMCCLMVGVWLWASQQLQRELDIPGNELLYKVPAGASLASVSRDLEQKGIIPSSRLLRIYARLTKQGGIRRGEFLLDSDLNSISLLAKLRSDDVVQYHITLLEGWRYQQALDYLHSKANINAELKGLSWEEQKQKLGIDLDHPEGYFFPDTYRYQDGESDVAILKRAHRKLVSILEREWDKKASGLPYKTPEEALIMASIIEKETAKDSERELIAGVFVRRLQKNMRLQTDPTVIYGMGDRYKGNIRRKDLREATPYNTYVIKGLPPTPIALVAERSIYAAMHPDDSSNLFFVAKGDGSHQFSATLDQHNRAVREYQIENRKSNYRSAP</sequence>
<keyword evidence="1 7" id="KW-1003">Cell membrane</keyword>
<keyword evidence="5 7" id="KW-0456">Lyase</keyword>
<evidence type="ECO:0000256" key="4">
    <source>
        <dbReference type="ARBA" id="ARBA00023136"/>
    </source>
</evidence>
<accession>A0A7X0MYF3</accession>
<evidence type="ECO:0000256" key="1">
    <source>
        <dbReference type="ARBA" id="ARBA00022475"/>
    </source>
</evidence>
<dbReference type="AlphaFoldDB" id="A0A7X0MYF3"/>
<reference evidence="8 9" key="1">
    <citation type="submission" date="2020-08" db="EMBL/GenBank/DDBJ databases">
        <title>Genomic Encyclopedia of Type Strains, Phase IV (KMG-IV): sequencing the most valuable type-strain genomes for metagenomic binning, comparative biology and taxonomic classification.</title>
        <authorList>
            <person name="Goeker M."/>
        </authorList>
    </citation>
    <scope>NUCLEOTIDE SEQUENCE [LARGE SCALE GENOMIC DNA]</scope>
    <source>
        <strain evidence="8 9">DSM 22368</strain>
    </source>
</reference>
<evidence type="ECO:0000256" key="7">
    <source>
        <dbReference type="HAMAP-Rule" id="MF_02065"/>
    </source>
</evidence>
<gene>
    <name evidence="7" type="primary">mltG</name>
    <name evidence="8" type="ORF">HNR48_002242</name>
</gene>
<feature type="transmembrane region" description="Helical" evidence="7">
    <location>
        <begin position="12"/>
        <end position="33"/>
    </location>
</feature>
<comment type="subcellular location">
    <subcellularLocation>
        <location evidence="7">Cell inner membrane</location>
        <topology evidence="7">Single-pass membrane protein</topology>
    </subcellularLocation>
</comment>
<evidence type="ECO:0000256" key="3">
    <source>
        <dbReference type="ARBA" id="ARBA00022989"/>
    </source>
</evidence>
<comment type="function">
    <text evidence="7">Functions as a peptidoglycan terminase that cleaves nascent peptidoglycan strands endolytically to terminate their elongation.</text>
</comment>
<keyword evidence="3 7" id="KW-1133">Transmembrane helix</keyword>
<evidence type="ECO:0000256" key="2">
    <source>
        <dbReference type="ARBA" id="ARBA00022692"/>
    </source>
</evidence>
<dbReference type="HAMAP" id="MF_02065">
    <property type="entry name" value="MltG"/>
    <property type="match status" value="1"/>
</dbReference>
<dbReference type="PANTHER" id="PTHR30518">
    <property type="entry name" value="ENDOLYTIC MUREIN TRANSGLYCOSYLASE"/>
    <property type="match status" value="1"/>
</dbReference>
<proteinExistence type="inferred from homology"/>
<dbReference type="InterPro" id="IPR003770">
    <property type="entry name" value="MLTG-like"/>
</dbReference>
<evidence type="ECO:0000256" key="5">
    <source>
        <dbReference type="ARBA" id="ARBA00023239"/>
    </source>
</evidence>
<dbReference type="Gene3D" id="3.30.160.60">
    <property type="entry name" value="Classic Zinc Finger"/>
    <property type="match status" value="1"/>
</dbReference>
<keyword evidence="4 7" id="KW-0472">Membrane</keyword>